<evidence type="ECO:0000259" key="5">
    <source>
        <dbReference type="PROSITE" id="PS50404"/>
    </source>
</evidence>
<feature type="domain" description="GST N-terminal" evidence="5">
    <location>
        <begin position="3"/>
        <end position="82"/>
    </location>
</feature>
<keyword evidence="7" id="KW-1185">Reference proteome</keyword>
<evidence type="ECO:0000313" key="6">
    <source>
        <dbReference type="EMBL" id="CAA2955261.1"/>
    </source>
</evidence>
<dbReference type="GO" id="GO:0005829">
    <property type="term" value="C:cytosol"/>
    <property type="evidence" value="ECO:0007669"/>
    <property type="project" value="UniProtKB-SubCell"/>
</dbReference>
<dbReference type="PROSITE" id="PS50404">
    <property type="entry name" value="GST_NTER"/>
    <property type="match status" value="1"/>
</dbReference>
<evidence type="ECO:0000256" key="1">
    <source>
        <dbReference type="ARBA" id="ARBA00022679"/>
    </source>
</evidence>
<keyword evidence="4" id="KW-0963">Cytoplasm</keyword>
<dbReference type="FunFam" id="3.40.30.10:FF:000044">
    <property type="entry name" value="Glutathione S-transferase GSTU6"/>
    <property type="match status" value="1"/>
</dbReference>
<proteinExistence type="inferred from homology"/>
<keyword evidence="1 4" id="KW-0808">Transferase</keyword>
<dbReference type="Pfam" id="PF13417">
    <property type="entry name" value="GST_N_3"/>
    <property type="match status" value="1"/>
</dbReference>
<organism evidence="6 7">
    <name type="scientific">Olea europaea subsp. europaea</name>
    <dbReference type="NCBI Taxonomy" id="158383"/>
    <lineage>
        <taxon>Eukaryota</taxon>
        <taxon>Viridiplantae</taxon>
        <taxon>Streptophyta</taxon>
        <taxon>Embryophyta</taxon>
        <taxon>Tracheophyta</taxon>
        <taxon>Spermatophyta</taxon>
        <taxon>Magnoliopsida</taxon>
        <taxon>eudicotyledons</taxon>
        <taxon>Gunneridae</taxon>
        <taxon>Pentapetalae</taxon>
        <taxon>asterids</taxon>
        <taxon>lamiids</taxon>
        <taxon>Lamiales</taxon>
        <taxon>Oleaceae</taxon>
        <taxon>Oleeae</taxon>
        <taxon>Olea</taxon>
    </lineage>
</organism>
<dbReference type="GO" id="GO:0006749">
    <property type="term" value="P:glutathione metabolic process"/>
    <property type="evidence" value="ECO:0007669"/>
    <property type="project" value="TreeGrafter"/>
</dbReference>
<evidence type="ECO:0000256" key="3">
    <source>
        <dbReference type="ARBA" id="ARBA00047960"/>
    </source>
</evidence>
<comment type="similarity">
    <text evidence="2">Belongs to the GST superfamily. Tau family.</text>
</comment>
<dbReference type="Gene3D" id="1.20.1050.10">
    <property type="match status" value="1"/>
</dbReference>
<dbReference type="EMBL" id="CACTIH010000144">
    <property type="protein sequence ID" value="CAA2955261.1"/>
    <property type="molecule type" value="Genomic_DNA"/>
</dbReference>
<dbReference type="SUPFAM" id="SSF52833">
    <property type="entry name" value="Thioredoxin-like"/>
    <property type="match status" value="1"/>
</dbReference>
<dbReference type="PANTHER" id="PTHR11260">
    <property type="entry name" value="GLUTATHIONE S-TRANSFERASE, GST, SUPERFAMILY, GST DOMAIN CONTAINING"/>
    <property type="match status" value="1"/>
</dbReference>
<evidence type="ECO:0000313" key="7">
    <source>
        <dbReference type="Proteomes" id="UP000594638"/>
    </source>
</evidence>
<comment type="caution">
    <text evidence="6">The sequence shown here is derived from an EMBL/GenBank/DDBJ whole genome shotgun (WGS) entry which is preliminary data.</text>
</comment>
<dbReference type="SFLD" id="SFLDG00358">
    <property type="entry name" value="Main_(cytGST)"/>
    <property type="match status" value="1"/>
</dbReference>
<dbReference type="GO" id="GO:0004364">
    <property type="term" value="F:glutathione transferase activity"/>
    <property type="evidence" value="ECO:0007669"/>
    <property type="project" value="UniProtKB-UniRule"/>
</dbReference>
<dbReference type="InterPro" id="IPR004045">
    <property type="entry name" value="Glutathione_S-Trfase_N"/>
</dbReference>
<sequence length="106" mass="11995">MASCVQLLGASPSPYVNRVQMALKLKSVEYEFIEENPHIKSERLLKANPVLKKIPVLIHDGEPICESLLIVQYIDDAWNNGPSLLPSDPQDAYLARFWALYIDDKV</sequence>
<dbReference type="SFLD" id="SFLDS00019">
    <property type="entry name" value="Glutathione_Transferase_(cytos"/>
    <property type="match status" value="1"/>
</dbReference>
<dbReference type="EC" id="2.5.1.18" evidence="4"/>
<dbReference type="AlphaFoldDB" id="A0A8S0PSK5"/>
<accession>A0A8S0PSK5</accession>
<dbReference type="InterPro" id="IPR045073">
    <property type="entry name" value="Omega/Tau-like"/>
</dbReference>
<dbReference type="InterPro" id="IPR040079">
    <property type="entry name" value="Glutathione_S-Trfase"/>
</dbReference>
<dbReference type="Gene3D" id="3.40.30.10">
    <property type="entry name" value="Glutaredoxin"/>
    <property type="match status" value="1"/>
</dbReference>
<dbReference type="Gramene" id="OE9A086047T1">
    <property type="protein sequence ID" value="OE9A086047C1"/>
    <property type="gene ID" value="OE9A086047"/>
</dbReference>
<dbReference type="PANTHER" id="PTHR11260:SF781">
    <property type="entry name" value="GLUTATHIONE S-TRANSFERASE U19"/>
    <property type="match status" value="1"/>
</dbReference>
<name>A0A8S0PSK5_OLEEU</name>
<comment type="subcellular location">
    <subcellularLocation>
        <location evidence="4">Cytoplasm</location>
        <location evidence="4">Cytosol</location>
    </subcellularLocation>
</comment>
<comment type="catalytic activity">
    <reaction evidence="3 4">
        <text>RX + glutathione = an S-substituted glutathione + a halide anion + H(+)</text>
        <dbReference type="Rhea" id="RHEA:16437"/>
        <dbReference type="ChEBI" id="CHEBI:15378"/>
        <dbReference type="ChEBI" id="CHEBI:16042"/>
        <dbReference type="ChEBI" id="CHEBI:17792"/>
        <dbReference type="ChEBI" id="CHEBI:57925"/>
        <dbReference type="ChEBI" id="CHEBI:90779"/>
        <dbReference type="EC" id="2.5.1.18"/>
    </reaction>
</comment>
<protein>
    <recommendedName>
        <fullName evidence="4">Glutathione S-transferase</fullName>
        <ecNumber evidence="4">2.5.1.18</ecNumber>
    </recommendedName>
</protein>
<dbReference type="Proteomes" id="UP000594638">
    <property type="component" value="Unassembled WGS sequence"/>
</dbReference>
<reference evidence="6 7" key="1">
    <citation type="submission" date="2019-12" db="EMBL/GenBank/DDBJ databases">
        <authorList>
            <person name="Alioto T."/>
            <person name="Alioto T."/>
            <person name="Gomez Garrido J."/>
        </authorList>
    </citation>
    <scope>NUCLEOTIDE SEQUENCE [LARGE SCALE GENOMIC DNA]</scope>
</reference>
<dbReference type="CDD" id="cd03058">
    <property type="entry name" value="GST_N_Tau"/>
    <property type="match status" value="1"/>
</dbReference>
<evidence type="ECO:0000256" key="2">
    <source>
        <dbReference type="ARBA" id="ARBA00025743"/>
    </source>
</evidence>
<gene>
    <name evidence="6" type="ORF">OLEA9_A086047</name>
</gene>
<dbReference type="OrthoDB" id="4951845at2759"/>
<evidence type="ECO:0000256" key="4">
    <source>
        <dbReference type="RuleBase" id="RU369102"/>
    </source>
</evidence>
<dbReference type="InterPro" id="IPR036249">
    <property type="entry name" value="Thioredoxin-like_sf"/>
</dbReference>
<comment type="function">
    <text evidence="4">Is involved in the conjugation of reduced glutathione to a wide number of exogenous and endogenous hydrophobic electrophiles.</text>
</comment>